<comment type="caution">
    <text evidence="1">The sequence shown here is derived from an EMBL/GenBank/DDBJ whole genome shotgun (WGS) entry which is preliminary data.</text>
</comment>
<protein>
    <submittedName>
        <fullName evidence="1">Uncharacterized protein</fullName>
    </submittedName>
</protein>
<proteinExistence type="predicted"/>
<dbReference type="PANTHER" id="PTHR46880:SF5">
    <property type="entry name" value="DUF4371 DOMAIN-CONTAINING PROTEIN"/>
    <property type="match status" value="1"/>
</dbReference>
<evidence type="ECO:0000313" key="2">
    <source>
        <dbReference type="Proteomes" id="UP001152795"/>
    </source>
</evidence>
<accession>A0A7D9DA64</accession>
<dbReference type="Proteomes" id="UP001152795">
    <property type="component" value="Unassembled WGS sequence"/>
</dbReference>
<dbReference type="OrthoDB" id="6582741at2759"/>
<dbReference type="AlphaFoldDB" id="A0A7D9DA64"/>
<dbReference type="PANTHER" id="PTHR46880">
    <property type="entry name" value="RAS-ASSOCIATING DOMAIN-CONTAINING PROTEIN"/>
    <property type="match status" value="1"/>
</dbReference>
<name>A0A7D9DA64_PARCT</name>
<reference evidence="1" key="1">
    <citation type="submission" date="2020-04" db="EMBL/GenBank/DDBJ databases">
        <authorList>
            <person name="Alioto T."/>
            <person name="Alioto T."/>
            <person name="Gomez Garrido J."/>
        </authorList>
    </citation>
    <scope>NUCLEOTIDE SEQUENCE</scope>
    <source>
        <strain evidence="1">A484AB</strain>
    </source>
</reference>
<keyword evidence="2" id="KW-1185">Reference proteome</keyword>
<sequence>MAELSRIYVNIYVLHFLSFSNVGNSLRLCASTSNSSNTSSSSNEDEIIKDSCFEYFKRESKGRNYVRCNLCHKQKATAKAFRNSKRIPAICTLEGTIPRKVIFIHHLESEMHKKAVEAKKISHFSSPEKVGKTQLGSIINKSNARLKNKVAGLMINLFNDAKKLTLSAWSWPSREVANMMSIAVDHNNFLSCIVLADKTRINAKIENSLALSLRCDSSVDRRRIDNCHVLANIIDQDGKPELLFLGLDEPKARGTPGYVQAVNDAVNLTSSWSDVASKMTFIVTDRTNLNTGDKTSLWASLTLERKAYGLPLLMVWCIAHRTDLAWKAVSNNVSRGEVSFLYNSCNCIIFPFLRSSI</sequence>
<organism evidence="1 2">
    <name type="scientific">Paramuricea clavata</name>
    <name type="common">Red gorgonian</name>
    <name type="synonym">Violescent sea-whip</name>
    <dbReference type="NCBI Taxonomy" id="317549"/>
    <lineage>
        <taxon>Eukaryota</taxon>
        <taxon>Metazoa</taxon>
        <taxon>Cnidaria</taxon>
        <taxon>Anthozoa</taxon>
        <taxon>Octocorallia</taxon>
        <taxon>Malacalcyonacea</taxon>
        <taxon>Plexauridae</taxon>
        <taxon>Paramuricea</taxon>
    </lineage>
</organism>
<gene>
    <name evidence="1" type="ORF">PACLA_8A085647</name>
</gene>
<dbReference type="EMBL" id="CACRXK020000313">
    <property type="protein sequence ID" value="CAB3980677.1"/>
    <property type="molecule type" value="Genomic_DNA"/>
</dbReference>
<evidence type="ECO:0000313" key="1">
    <source>
        <dbReference type="EMBL" id="CAB3980677.1"/>
    </source>
</evidence>